<dbReference type="SUPFAM" id="SSF52799">
    <property type="entry name" value="(Phosphotyrosine protein) phosphatases II"/>
    <property type="match status" value="1"/>
</dbReference>
<dbReference type="GO" id="GO:0004725">
    <property type="term" value="F:protein tyrosine phosphatase activity"/>
    <property type="evidence" value="ECO:0007669"/>
    <property type="project" value="UniProtKB-EC"/>
</dbReference>
<dbReference type="InterPro" id="IPR026893">
    <property type="entry name" value="Tyr/Ser_Pase_IphP-type"/>
</dbReference>
<organism evidence="1 2">
    <name type="scientific">Breznakia pachnodae</name>
    <dbReference type="NCBI Taxonomy" id="265178"/>
    <lineage>
        <taxon>Bacteria</taxon>
        <taxon>Bacillati</taxon>
        <taxon>Bacillota</taxon>
        <taxon>Erysipelotrichia</taxon>
        <taxon>Erysipelotrichales</taxon>
        <taxon>Erysipelotrichaceae</taxon>
        <taxon>Breznakia</taxon>
    </lineage>
</organism>
<evidence type="ECO:0000313" key="2">
    <source>
        <dbReference type="Proteomes" id="UP001230220"/>
    </source>
</evidence>
<accession>A0ABU0E5A2</accession>
<dbReference type="Proteomes" id="UP001230220">
    <property type="component" value="Unassembled WGS sequence"/>
</dbReference>
<dbReference type="Gene3D" id="3.90.190.10">
    <property type="entry name" value="Protein tyrosine phosphatase superfamily"/>
    <property type="match status" value="1"/>
</dbReference>
<protein>
    <submittedName>
        <fullName evidence="1">Protein-tyrosine phosphatase</fullName>
        <ecNumber evidence="1">3.1.3.48</ecNumber>
    </submittedName>
</protein>
<dbReference type="EMBL" id="JAUSUR010000005">
    <property type="protein sequence ID" value="MDQ0362086.1"/>
    <property type="molecule type" value="Genomic_DNA"/>
</dbReference>
<dbReference type="InterPro" id="IPR029021">
    <property type="entry name" value="Prot-tyrosine_phosphatase-like"/>
</dbReference>
<gene>
    <name evidence="1" type="ORF">J2S15_002839</name>
</gene>
<comment type="caution">
    <text evidence="1">The sequence shown here is derived from an EMBL/GenBank/DDBJ whole genome shotgun (WGS) entry which is preliminary data.</text>
</comment>
<proteinExistence type="predicted"/>
<reference evidence="1 2" key="1">
    <citation type="submission" date="2023-07" db="EMBL/GenBank/DDBJ databases">
        <title>Genomic Encyclopedia of Type Strains, Phase IV (KMG-IV): sequencing the most valuable type-strain genomes for metagenomic binning, comparative biology and taxonomic classification.</title>
        <authorList>
            <person name="Goeker M."/>
        </authorList>
    </citation>
    <scope>NUCLEOTIDE SEQUENCE [LARGE SCALE GENOMIC DNA]</scope>
    <source>
        <strain evidence="1 2">DSM 16784</strain>
    </source>
</reference>
<evidence type="ECO:0000313" key="1">
    <source>
        <dbReference type="EMBL" id="MDQ0362086.1"/>
    </source>
</evidence>
<keyword evidence="1" id="KW-0378">Hydrolase</keyword>
<dbReference type="EC" id="3.1.3.48" evidence="1"/>
<dbReference type="Pfam" id="PF13350">
    <property type="entry name" value="Y_phosphatase3"/>
    <property type="match status" value="1"/>
</dbReference>
<name>A0ABU0E5A2_9FIRM</name>
<keyword evidence="2" id="KW-1185">Reference proteome</keyword>
<dbReference type="RefSeq" id="WP_307409380.1">
    <property type="nucleotide sequence ID" value="NZ_JAUSUR010000005.1"/>
</dbReference>
<sequence>MELNRQKRLLDIQTVTNTRELGGYKTKDGKNTRVKCYVRSASPSTISKEDIDYLYNYGIRAQIDLRSEYESNHAPSGLKDYKDIAYYHIDLFDGANMIDIPNALDSYDDLSDIYIYIIEECKEKIKEVFLTLLKHKKDTVFFNCSAGKDRTGVISSLLLGLVGCSDEDIIQDYSESYENNQPIINELKKTVNEERKDFLYSEPEYMVKFLRYLKEIYGSIRELLLQCGLTTDQLDEIISHFKE</sequence>